<dbReference type="Gene3D" id="3.40.50.2300">
    <property type="match status" value="1"/>
</dbReference>
<evidence type="ECO:0000313" key="6">
    <source>
        <dbReference type="Proteomes" id="UP000218979"/>
    </source>
</evidence>
<accession>A0ABX4I9P1</accession>
<protein>
    <submittedName>
        <fullName evidence="5">Response regulator</fullName>
    </submittedName>
</protein>
<comment type="caution">
    <text evidence="5">The sequence shown here is derived from an EMBL/GenBank/DDBJ whole genome shotgun (WGS) entry which is preliminary data.</text>
</comment>
<dbReference type="Proteomes" id="UP000218979">
    <property type="component" value="Unassembled WGS sequence"/>
</dbReference>
<dbReference type="Gene3D" id="2.40.50.1020">
    <property type="entry name" value="LytTr DNA-binding domain"/>
    <property type="match status" value="1"/>
</dbReference>
<keyword evidence="3" id="KW-0010">Activator</keyword>
<dbReference type="PROSITE" id="PS50930">
    <property type="entry name" value="HTH_LYTTR"/>
    <property type="match status" value="1"/>
</dbReference>
<dbReference type="SMART" id="SM00850">
    <property type="entry name" value="LytTR"/>
    <property type="match status" value="1"/>
</dbReference>
<dbReference type="EMBL" id="JXJT01000001">
    <property type="protein sequence ID" value="PCS04798.1"/>
    <property type="molecule type" value="Genomic_DNA"/>
</dbReference>
<name>A0ABX4I9P1_9LACT</name>
<keyword evidence="6" id="KW-1185">Reference proteome</keyword>
<proteinExistence type="predicted"/>
<dbReference type="PANTHER" id="PTHR37299">
    <property type="entry name" value="TRANSCRIPTIONAL REGULATOR-RELATED"/>
    <property type="match status" value="1"/>
</dbReference>
<reference evidence="5 6" key="1">
    <citation type="submission" date="2014-12" db="EMBL/GenBank/DDBJ databases">
        <title>Draft genome sequences of 10 type strains of Lactococcus.</title>
        <authorList>
            <person name="Sun Z."/>
            <person name="Zhong Z."/>
            <person name="Liu W."/>
            <person name="Zhang W."/>
            <person name="Zhang H."/>
        </authorList>
    </citation>
    <scope>NUCLEOTIDE SEQUENCE [LARGE SCALE GENOMIC DNA]</scope>
    <source>
        <strain evidence="5 6">DSM 22330</strain>
    </source>
</reference>
<dbReference type="InterPro" id="IPR046947">
    <property type="entry name" value="LytR-like"/>
</dbReference>
<evidence type="ECO:0000259" key="4">
    <source>
        <dbReference type="PROSITE" id="PS50930"/>
    </source>
</evidence>
<keyword evidence="2" id="KW-0902">Two-component regulatory system</keyword>
<evidence type="ECO:0000256" key="1">
    <source>
        <dbReference type="ARBA" id="ARBA00022490"/>
    </source>
</evidence>
<feature type="domain" description="HTH LytTR-type" evidence="4">
    <location>
        <begin position="166"/>
        <end position="261"/>
    </location>
</feature>
<evidence type="ECO:0000256" key="3">
    <source>
        <dbReference type="ARBA" id="ARBA00023159"/>
    </source>
</evidence>
<dbReference type="Pfam" id="PF04397">
    <property type="entry name" value="LytTR"/>
    <property type="match status" value="1"/>
</dbReference>
<organism evidence="5 6">
    <name type="scientific">Pseudolactococcus chungangensis CAU 28 = DSM 22330</name>
    <dbReference type="NCBI Taxonomy" id="1122154"/>
    <lineage>
        <taxon>Bacteria</taxon>
        <taxon>Bacillati</taxon>
        <taxon>Bacillota</taxon>
        <taxon>Bacilli</taxon>
        <taxon>Lactobacillales</taxon>
        <taxon>Streptococcaceae</taxon>
        <taxon>Pseudolactococcus</taxon>
    </lineage>
</organism>
<gene>
    <name evidence="5" type="ORF">RR45_GL000117</name>
</gene>
<keyword evidence="1" id="KW-0963">Cytoplasm</keyword>
<evidence type="ECO:0000313" key="5">
    <source>
        <dbReference type="EMBL" id="PCS04798.1"/>
    </source>
</evidence>
<dbReference type="PANTHER" id="PTHR37299:SF3">
    <property type="entry name" value="STAGE 0 SPORULATION PROTEIN A HOMOLOG"/>
    <property type="match status" value="1"/>
</dbReference>
<sequence>MKMLMQKVTVVDWRRAEMNLIILEDDLLQQERLKKFILAYLSQKKHSIGRMIVCGKTRQLLEELENISQNNIYFLETAIKGDLDAGLKVAQKIRKFDPLGQITFVTRHSEFATLTYEYRVNAHDVIDKKMSEIAFYDRIIANIEDFLTFNEQLPLSEVFTYLTRTGKVITALYSDIYFFETGNLSHQILLSMKSEVIPFYGSLTDIEKTSECLIRIHRNTVVNKNKIKRCLKKDKKIVLEDETTFYVSRSGRKNLREINKW</sequence>
<evidence type="ECO:0000256" key="2">
    <source>
        <dbReference type="ARBA" id="ARBA00023012"/>
    </source>
</evidence>
<dbReference type="InterPro" id="IPR007492">
    <property type="entry name" value="LytTR_DNA-bd_dom"/>
</dbReference>